<dbReference type="PANTHER" id="PTHR30146">
    <property type="entry name" value="LACI-RELATED TRANSCRIPTIONAL REPRESSOR"/>
    <property type="match status" value="1"/>
</dbReference>
<accession>A0A7Y9LD35</accession>
<dbReference type="InterPro" id="IPR054031">
    <property type="entry name" value="XylR_PBP1"/>
</dbReference>
<organism evidence="7 8">
    <name type="scientific">Microlunatus parietis</name>
    <dbReference type="NCBI Taxonomy" id="682979"/>
    <lineage>
        <taxon>Bacteria</taxon>
        <taxon>Bacillati</taxon>
        <taxon>Actinomycetota</taxon>
        <taxon>Actinomycetes</taxon>
        <taxon>Propionibacteriales</taxon>
        <taxon>Propionibacteriaceae</taxon>
        <taxon>Microlunatus</taxon>
    </lineage>
</organism>
<evidence type="ECO:0000256" key="3">
    <source>
        <dbReference type="ARBA" id="ARBA00023163"/>
    </source>
</evidence>
<evidence type="ECO:0000313" key="7">
    <source>
        <dbReference type="EMBL" id="NYE73472.1"/>
    </source>
</evidence>
<dbReference type="InterPro" id="IPR046335">
    <property type="entry name" value="LacI/GalR-like_sensor"/>
</dbReference>
<dbReference type="PANTHER" id="PTHR30146:SF24">
    <property type="entry name" value="XYLOSE OPERON REGULATORY PROTEIN"/>
    <property type="match status" value="1"/>
</dbReference>
<protein>
    <submittedName>
        <fullName evidence="7">LacI family transcriptional regulator</fullName>
    </submittedName>
</protein>
<keyword evidence="3" id="KW-0804">Transcription</keyword>
<dbReference type="SUPFAM" id="SSF53822">
    <property type="entry name" value="Periplasmic binding protein-like I"/>
    <property type="match status" value="1"/>
</dbReference>
<reference evidence="7 8" key="1">
    <citation type="submission" date="2020-07" db="EMBL/GenBank/DDBJ databases">
        <title>Sequencing the genomes of 1000 actinobacteria strains.</title>
        <authorList>
            <person name="Klenk H.-P."/>
        </authorList>
    </citation>
    <scope>NUCLEOTIDE SEQUENCE [LARGE SCALE GENOMIC DNA]</scope>
    <source>
        <strain evidence="7 8">DSM 22083</strain>
    </source>
</reference>
<dbReference type="Gene3D" id="3.40.50.2300">
    <property type="match status" value="2"/>
</dbReference>
<feature type="compositionally biased region" description="Basic and acidic residues" evidence="4">
    <location>
        <begin position="343"/>
        <end position="353"/>
    </location>
</feature>
<evidence type="ECO:0000256" key="4">
    <source>
        <dbReference type="SAM" id="MobiDB-lite"/>
    </source>
</evidence>
<dbReference type="CDD" id="cd01543">
    <property type="entry name" value="PBP1_XylR"/>
    <property type="match status" value="1"/>
</dbReference>
<feature type="domain" description="Transcriptional regulator LacI/GalR-like sensor" evidence="5">
    <location>
        <begin position="110"/>
        <end position="271"/>
    </location>
</feature>
<keyword evidence="2" id="KW-0238">DNA-binding</keyword>
<evidence type="ECO:0000313" key="8">
    <source>
        <dbReference type="Proteomes" id="UP000569914"/>
    </source>
</evidence>
<dbReference type="Pfam" id="PF13377">
    <property type="entry name" value="Peripla_BP_3"/>
    <property type="match status" value="1"/>
</dbReference>
<comment type="caution">
    <text evidence="7">The sequence shown here is derived from an EMBL/GenBank/DDBJ whole genome shotgun (WGS) entry which is preliminary data.</text>
</comment>
<sequence length="390" mass="43452">MSVSLPTRHVALLIETSNAYARGLLSGIRRFVVERPRWSLYLAEHSRHETDFSWLEGWRGHGVLARIENEETARFVRRLGLPTVDLSAKRLVPELPCVETDDRAIARHAVDHFAERGLRQFAYCGDAQYGWSTARAAAFAELVRGRGSEPHEFAMESSGLRSQDRDRLADWLRRLPHPVGVLACYDIAGQEVLEACKIAGLQVPDQVAVIGVDNDELYCNLTSPPLSSIQPDAVRTGFIAAGILDEMMAGHPQRPGVRPIAPLRIATRQSSDLFAISDPLVAAALRYIRDHSDRAVTVSAVLQHVGLSRRALDYRFNRFARPHRARRDRPGPDGSGHRIPHLHRLDPGPDRRTARLQTRRVHGRPLQTPHGTVPRGLPADHGLGLSRGKE</sequence>
<dbReference type="AlphaFoldDB" id="A0A7Y9LD35"/>
<dbReference type="EMBL" id="JACCBU010000001">
    <property type="protein sequence ID" value="NYE73472.1"/>
    <property type="molecule type" value="Genomic_DNA"/>
</dbReference>
<feature type="region of interest" description="Disordered" evidence="4">
    <location>
        <begin position="323"/>
        <end position="390"/>
    </location>
</feature>
<dbReference type="GO" id="GO:0000976">
    <property type="term" value="F:transcription cis-regulatory region binding"/>
    <property type="evidence" value="ECO:0007669"/>
    <property type="project" value="TreeGrafter"/>
</dbReference>
<keyword evidence="8" id="KW-1185">Reference proteome</keyword>
<evidence type="ECO:0000259" key="6">
    <source>
        <dbReference type="Pfam" id="PF22177"/>
    </source>
</evidence>
<dbReference type="Pfam" id="PF22177">
    <property type="entry name" value="PBP1_XylR"/>
    <property type="match status" value="1"/>
</dbReference>
<keyword evidence="1" id="KW-0805">Transcription regulation</keyword>
<feature type="domain" description="Xylose operon regulatory protein N-terminal" evidence="6">
    <location>
        <begin position="10"/>
        <end position="100"/>
    </location>
</feature>
<gene>
    <name evidence="7" type="ORF">BKA15_004801</name>
</gene>
<evidence type="ECO:0000256" key="2">
    <source>
        <dbReference type="ARBA" id="ARBA00023125"/>
    </source>
</evidence>
<dbReference type="Proteomes" id="UP000569914">
    <property type="component" value="Unassembled WGS sequence"/>
</dbReference>
<dbReference type="InterPro" id="IPR028082">
    <property type="entry name" value="Peripla_BP_I"/>
</dbReference>
<proteinExistence type="predicted"/>
<name>A0A7Y9LD35_9ACTN</name>
<evidence type="ECO:0000259" key="5">
    <source>
        <dbReference type="Pfam" id="PF13377"/>
    </source>
</evidence>
<dbReference type="GO" id="GO:0003700">
    <property type="term" value="F:DNA-binding transcription factor activity"/>
    <property type="evidence" value="ECO:0007669"/>
    <property type="project" value="TreeGrafter"/>
</dbReference>
<evidence type="ECO:0000256" key="1">
    <source>
        <dbReference type="ARBA" id="ARBA00023015"/>
    </source>
</evidence>